<evidence type="ECO:0000313" key="2">
    <source>
        <dbReference type="EMBL" id="KAG5415813.1"/>
    </source>
</evidence>
<feature type="non-terminal residue" evidence="2">
    <location>
        <position position="1"/>
    </location>
</feature>
<feature type="compositionally biased region" description="Basic and acidic residues" evidence="1">
    <location>
        <begin position="1"/>
        <end position="17"/>
    </location>
</feature>
<gene>
    <name evidence="2" type="primary">A01p047930.1_BraROA</name>
    <name evidence="2" type="ORF">IGI04_003380</name>
</gene>
<sequence>IVTREKIEKREKREKGDLGSGERPARERACRRRSPLSFHASYRVWISSPFLPIASNCGVSVSWREDAVAGLRSRFREVEATTAPPTPALVAERWKFLQLRRLWLKLPGDEALRQRFRKVKKEVGYGGGSKVLWAPAKRGFRWSGTAVW</sequence>
<reference evidence="2 3" key="1">
    <citation type="submission" date="2021-03" db="EMBL/GenBank/DDBJ databases">
        <authorList>
            <person name="King G.J."/>
            <person name="Bancroft I."/>
            <person name="Baten A."/>
            <person name="Bloomfield J."/>
            <person name="Borpatragohain P."/>
            <person name="He Z."/>
            <person name="Irish N."/>
            <person name="Irwin J."/>
            <person name="Liu K."/>
            <person name="Mauleon R.P."/>
            <person name="Moore J."/>
            <person name="Morris R."/>
            <person name="Ostergaard L."/>
            <person name="Wang B."/>
            <person name="Wells R."/>
        </authorList>
    </citation>
    <scope>NUCLEOTIDE SEQUENCE [LARGE SCALE GENOMIC DNA]</scope>
    <source>
        <strain evidence="2">R-o-18</strain>
        <tissue evidence="2">Leaf</tissue>
    </source>
</reference>
<feature type="region of interest" description="Disordered" evidence="1">
    <location>
        <begin position="1"/>
        <end position="27"/>
    </location>
</feature>
<comment type="caution">
    <text evidence="2">The sequence shown here is derived from an EMBL/GenBank/DDBJ whole genome shotgun (WGS) entry which is preliminary data.</text>
</comment>
<proteinExistence type="predicted"/>
<accession>A0ABQ7NY84</accession>
<dbReference type="Proteomes" id="UP000823674">
    <property type="component" value="Chromosome A01"/>
</dbReference>
<protein>
    <submittedName>
        <fullName evidence="2">Uncharacterized protein</fullName>
    </submittedName>
</protein>
<organism evidence="2 3">
    <name type="scientific">Brassica rapa subsp. trilocularis</name>
    <dbReference type="NCBI Taxonomy" id="1813537"/>
    <lineage>
        <taxon>Eukaryota</taxon>
        <taxon>Viridiplantae</taxon>
        <taxon>Streptophyta</taxon>
        <taxon>Embryophyta</taxon>
        <taxon>Tracheophyta</taxon>
        <taxon>Spermatophyta</taxon>
        <taxon>Magnoliopsida</taxon>
        <taxon>eudicotyledons</taxon>
        <taxon>Gunneridae</taxon>
        <taxon>Pentapetalae</taxon>
        <taxon>rosids</taxon>
        <taxon>malvids</taxon>
        <taxon>Brassicales</taxon>
        <taxon>Brassicaceae</taxon>
        <taxon>Brassiceae</taxon>
        <taxon>Brassica</taxon>
    </lineage>
</organism>
<evidence type="ECO:0000313" key="3">
    <source>
        <dbReference type="Proteomes" id="UP000823674"/>
    </source>
</evidence>
<evidence type="ECO:0000256" key="1">
    <source>
        <dbReference type="SAM" id="MobiDB-lite"/>
    </source>
</evidence>
<dbReference type="EMBL" id="JADBGQ010000001">
    <property type="protein sequence ID" value="KAG5415813.1"/>
    <property type="molecule type" value="Genomic_DNA"/>
</dbReference>
<keyword evidence="3" id="KW-1185">Reference proteome</keyword>
<name>A0ABQ7NY84_BRACM</name>